<evidence type="ECO:0000259" key="1">
    <source>
        <dbReference type="Pfam" id="PF01796"/>
    </source>
</evidence>
<gene>
    <name evidence="3" type="ORF">SAMN05660706_110123</name>
</gene>
<dbReference type="OrthoDB" id="9785144at2"/>
<proteinExistence type="predicted"/>
<protein>
    <recommendedName>
        <fullName evidence="5">DUF35 domain-containing protein</fullName>
    </recommendedName>
</protein>
<feature type="domain" description="ChsH2 rubredoxin-like zinc ribbon" evidence="2">
    <location>
        <begin position="14"/>
        <end position="45"/>
    </location>
</feature>
<dbReference type="RefSeq" id="WP_092482932.1">
    <property type="nucleotide sequence ID" value="NZ_FOYM01000010.1"/>
</dbReference>
<accession>A0A1I6DH06</accession>
<evidence type="ECO:0000259" key="2">
    <source>
        <dbReference type="Pfam" id="PF12172"/>
    </source>
</evidence>
<dbReference type="Proteomes" id="UP000199584">
    <property type="component" value="Unassembled WGS sequence"/>
</dbReference>
<dbReference type="Gene3D" id="6.10.30.10">
    <property type="match status" value="1"/>
</dbReference>
<dbReference type="AlphaFoldDB" id="A0A1I6DH06"/>
<sequence>MGAHISIPMYQRAVPQRYRLAGQKCLKCGKVNFPPKAVCKYCLTGAEFEEIQLSGRGIVYSYTVIAGGGAPPEFSEEARCKGKYPVVLVELEEGPRVIAQLVNPPAEGITIGMKVEAVFRKIYEEEGVIRYGFKFRPATSDS</sequence>
<dbReference type="InterPro" id="IPR052513">
    <property type="entry name" value="Thioester_dehydratase-like"/>
</dbReference>
<name>A0A1I6DH06_9FIRM</name>
<dbReference type="InterPro" id="IPR002878">
    <property type="entry name" value="ChsH2_C"/>
</dbReference>
<reference evidence="4" key="1">
    <citation type="submission" date="2016-10" db="EMBL/GenBank/DDBJ databases">
        <authorList>
            <person name="Varghese N."/>
            <person name="Submissions S."/>
        </authorList>
    </citation>
    <scope>NUCLEOTIDE SEQUENCE [LARGE SCALE GENOMIC DNA]</scope>
    <source>
        <strain evidence="4">DSM 3669</strain>
    </source>
</reference>
<dbReference type="Pfam" id="PF01796">
    <property type="entry name" value="OB_ChsH2_C"/>
    <property type="match status" value="1"/>
</dbReference>
<dbReference type="Pfam" id="PF12172">
    <property type="entry name" value="zf-ChsH2"/>
    <property type="match status" value="1"/>
</dbReference>
<dbReference type="InterPro" id="IPR012340">
    <property type="entry name" value="NA-bd_OB-fold"/>
</dbReference>
<keyword evidence="4" id="KW-1185">Reference proteome</keyword>
<feature type="domain" description="ChsH2 C-terminal OB-fold" evidence="1">
    <location>
        <begin position="51"/>
        <end position="120"/>
    </location>
</feature>
<evidence type="ECO:0000313" key="3">
    <source>
        <dbReference type="EMBL" id="SFR04668.1"/>
    </source>
</evidence>
<dbReference type="InterPro" id="IPR022002">
    <property type="entry name" value="ChsH2_Znr"/>
</dbReference>
<dbReference type="STRING" id="39060.SAMN05660706_110123"/>
<organism evidence="3 4">
    <name type="scientific">Desulfoscipio geothermicus DSM 3669</name>
    <dbReference type="NCBI Taxonomy" id="1121426"/>
    <lineage>
        <taxon>Bacteria</taxon>
        <taxon>Bacillati</taxon>
        <taxon>Bacillota</taxon>
        <taxon>Clostridia</taxon>
        <taxon>Eubacteriales</taxon>
        <taxon>Desulfallaceae</taxon>
        <taxon>Desulfoscipio</taxon>
    </lineage>
</organism>
<dbReference type="SUPFAM" id="SSF50249">
    <property type="entry name" value="Nucleic acid-binding proteins"/>
    <property type="match status" value="1"/>
</dbReference>
<dbReference type="PANTHER" id="PTHR34075">
    <property type="entry name" value="BLR3430 PROTEIN"/>
    <property type="match status" value="1"/>
</dbReference>
<dbReference type="PANTHER" id="PTHR34075:SF5">
    <property type="entry name" value="BLR3430 PROTEIN"/>
    <property type="match status" value="1"/>
</dbReference>
<evidence type="ECO:0000313" key="4">
    <source>
        <dbReference type="Proteomes" id="UP000199584"/>
    </source>
</evidence>
<evidence type="ECO:0008006" key="5">
    <source>
        <dbReference type="Google" id="ProtNLM"/>
    </source>
</evidence>
<dbReference type="EMBL" id="FOYM01000010">
    <property type="protein sequence ID" value="SFR04668.1"/>
    <property type="molecule type" value="Genomic_DNA"/>
</dbReference>